<sequence>MRASSCDQSVAVDGIESQQFWFIQRLRAPASGASGGRTGGRFRLEREREQRDKYSRLRRSHHGTQPVRPDGAFRHFFSPVLFSPILVGSSGDISFKEISENH</sequence>
<organism evidence="2 3">
    <name type="scientific">Polyplax serrata</name>
    <name type="common">Common mouse louse</name>
    <dbReference type="NCBI Taxonomy" id="468196"/>
    <lineage>
        <taxon>Eukaryota</taxon>
        <taxon>Metazoa</taxon>
        <taxon>Ecdysozoa</taxon>
        <taxon>Arthropoda</taxon>
        <taxon>Hexapoda</taxon>
        <taxon>Insecta</taxon>
        <taxon>Pterygota</taxon>
        <taxon>Neoptera</taxon>
        <taxon>Paraneoptera</taxon>
        <taxon>Psocodea</taxon>
        <taxon>Troctomorpha</taxon>
        <taxon>Phthiraptera</taxon>
        <taxon>Anoplura</taxon>
        <taxon>Polyplacidae</taxon>
        <taxon>Polyplax</taxon>
    </lineage>
</organism>
<keyword evidence="3" id="KW-1185">Reference proteome</keyword>
<dbReference type="EMBL" id="JAWJWF010000001">
    <property type="protein sequence ID" value="KAK6640279.1"/>
    <property type="molecule type" value="Genomic_DNA"/>
</dbReference>
<gene>
    <name evidence="2" type="ORF">RUM44_011965</name>
</gene>
<feature type="compositionally biased region" description="Basic and acidic residues" evidence="1">
    <location>
        <begin position="42"/>
        <end position="55"/>
    </location>
</feature>
<reference evidence="2 3" key="1">
    <citation type="submission" date="2023-09" db="EMBL/GenBank/DDBJ databases">
        <title>Genomes of two closely related lineages of the louse Polyplax serrata with different host specificities.</title>
        <authorList>
            <person name="Martinu J."/>
            <person name="Tarabai H."/>
            <person name="Stefka J."/>
            <person name="Hypsa V."/>
        </authorList>
    </citation>
    <scope>NUCLEOTIDE SEQUENCE [LARGE SCALE GENOMIC DNA]</scope>
    <source>
        <strain evidence="2">98ZLc_SE</strain>
    </source>
</reference>
<accession>A0ABR1BBV7</accession>
<dbReference type="Proteomes" id="UP001359485">
    <property type="component" value="Unassembled WGS sequence"/>
</dbReference>
<evidence type="ECO:0000256" key="1">
    <source>
        <dbReference type="SAM" id="MobiDB-lite"/>
    </source>
</evidence>
<comment type="caution">
    <text evidence="2">The sequence shown here is derived from an EMBL/GenBank/DDBJ whole genome shotgun (WGS) entry which is preliminary data.</text>
</comment>
<proteinExistence type="predicted"/>
<feature type="region of interest" description="Disordered" evidence="1">
    <location>
        <begin position="30"/>
        <end position="70"/>
    </location>
</feature>
<evidence type="ECO:0000313" key="2">
    <source>
        <dbReference type="EMBL" id="KAK6640279.1"/>
    </source>
</evidence>
<protein>
    <submittedName>
        <fullName evidence="2">Uncharacterized protein</fullName>
    </submittedName>
</protein>
<evidence type="ECO:0000313" key="3">
    <source>
        <dbReference type="Proteomes" id="UP001359485"/>
    </source>
</evidence>
<name>A0ABR1BBV7_POLSC</name>